<organism evidence="2 3">
    <name type="scientific">Herbiconiux aconitum</name>
    <dbReference type="NCBI Taxonomy" id="2970913"/>
    <lineage>
        <taxon>Bacteria</taxon>
        <taxon>Bacillati</taxon>
        <taxon>Actinomycetota</taxon>
        <taxon>Actinomycetes</taxon>
        <taxon>Micrococcales</taxon>
        <taxon>Microbacteriaceae</taxon>
        <taxon>Herbiconiux</taxon>
    </lineage>
</organism>
<evidence type="ECO:0000313" key="2">
    <source>
        <dbReference type="EMBL" id="MCS5718309.1"/>
    </source>
</evidence>
<sequence length="251" mass="25547">MRAALWAETVKLAGSTVGRVGSIAIVLGISVLIGSMLLAAETSSDPQVLAKLGPVATGDWHGFLLGAAQITGAGGLGGFAVVLAWMFGREFGDGTITGLFALPIRRTTIALAKLVVYLGWAVLMSLLLSVVLGVVGAIAGLGSLDDDTWAMLVRQSVLGIMSAVITLPVAWAATLSRSVLGGVGVAIGLVVVAQVSVLAGLGGWMPLAAPALWAVSLGAQVTMLQLATVVPFAAAFVALTALSWHRLQLDR</sequence>
<evidence type="ECO:0000256" key="1">
    <source>
        <dbReference type="SAM" id="Phobius"/>
    </source>
</evidence>
<comment type="caution">
    <text evidence="2">The sequence shown here is derived from an EMBL/GenBank/DDBJ whole genome shotgun (WGS) entry which is preliminary data.</text>
</comment>
<feature type="transmembrane region" description="Helical" evidence="1">
    <location>
        <begin position="224"/>
        <end position="244"/>
    </location>
</feature>
<protein>
    <submittedName>
        <fullName evidence="2">ABC transporter permease</fullName>
    </submittedName>
</protein>
<dbReference type="RefSeq" id="WP_259507104.1">
    <property type="nucleotide sequence ID" value="NZ_JANLCM010000001.1"/>
</dbReference>
<keyword evidence="1" id="KW-0472">Membrane</keyword>
<feature type="transmembrane region" description="Helical" evidence="1">
    <location>
        <begin position="114"/>
        <end position="140"/>
    </location>
</feature>
<evidence type="ECO:0000313" key="3">
    <source>
        <dbReference type="Proteomes" id="UP001165584"/>
    </source>
</evidence>
<keyword evidence="3" id="KW-1185">Reference proteome</keyword>
<reference evidence="2" key="1">
    <citation type="submission" date="2022-08" db="EMBL/GenBank/DDBJ databases">
        <authorList>
            <person name="Deng Y."/>
            <person name="Han X.-F."/>
            <person name="Zhang Y.-Q."/>
        </authorList>
    </citation>
    <scope>NUCLEOTIDE SEQUENCE</scope>
    <source>
        <strain evidence="2">CPCC 205763</strain>
    </source>
</reference>
<keyword evidence="1" id="KW-0812">Transmembrane</keyword>
<feature type="transmembrane region" description="Helical" evidence="1">
    <location>
        <begin position="60"/>
        <end position="87"/>
    </location>
</feature>
<feature type="transmembrane region" description="Helical" evidence="1">
    <location>
        <begin position="152"/>
        <end position="172"/>
    </location>
</feature>
<gene>
    <name evidence="2" type="ORF">N1027_09165</name>
</gene>
<name>A0ABT2GTP7_9MICO</name>
<feature type="transmembrane region" description="Helical" evidence="1">
    <location>
        <begin position="179"/>
        <end position="204"/>
    </location>
</feature>
<accession>A0ABT2GTP7</accession>
<feature type="transmembrane region" description="Helical" evidence="1">
    <location>
        <begin position="20"/>
        <end position="40"/>
    </location>
</feature>
<dbReference type="Proteomes" id="UP001165584">
    <property type="component" value="Unassembled WGS sequence"/>
</dbReference>
<keyword evidence="1" id="KW-1133">Transmembrane helix</keyword>
<proteinExistence type="predicted"/>
<dbReference type="EMBL" id="JANLCM010000001">
    <property type="protein sequence ID" value="MCS5718309.1"/>
    <property type="molecule type" value="Genomic_DNA"/>
</dbReference>
<dbReference type="Pfam" id="PF12730">
    <property type="entry name" value="ABC2_membrane_4"/>
    <property type="match status" value="1"/>
</dbReference>